<dbReference type="Proteomes" id="UP000265566">
    <property type="component" value="Chromosome 3"/>
</dbReference>
<accession>A0A396IT36</accession>
<gene>
    <name evidence="1" type="ORF">MtrunA17_Chr3g0099111</name>
</gene>
<proteinExistence type="predicted"/>
<name>A0A396IT36_MEDTR</name>
<reference evidence="1" key="1">
    <citation type="journal article" date="2018" name="Nat. Plants">
        <title>Whole-genome landscape of Medicago truncatula symbiotic genes.</title>
        <authorList>
            <person name="Pecrix Y."/>
            <person name="Gamas P."/>
            <person name="Carrere S."/>
        </authorList>
    </citation>
    <scope>NUCLEOTIDE SEQUENCE</scope>
    <source>
        <tissue evidence="1">Leaves</tissue>
    </source>
</reference>
<dbReference type="Gramene" id="rna15250">
    <property type="protein sequence ID" value="RHN67105.1"/>
    <property type="gene ID" value="gene15250"/>
</dbReference>
<evidence type="ECO:0000313" key="1">
    <source>
        <dbReference type="EMBL" id="RHN67105.1"/>
    </source>
</evidence>
<dbReference type="EMBL" id="PSQE01000003">
    <property type="protein sequence ID" value="RHN67105.1"/>
    <property type="molecule type" value="Genomic_DNA"/>
</dbReference>
<organism evidence="1">
    <name type="scientific">Medicago truncatula</name>
    <name type="common">Barrel medic</name>
    <name type="synonym">Medicago tribuloides</name>
    <dbReference type="NCBI Taxonomy" id="3880"/>
    <lineage>
        <taxon>Eukaryota</taxon>
        <taxon>Viridiplantae</taxon>
        <taxon>Streptophyta</taxon>
        <taxon>Embryophyta</taxon>
        <taxon>Tracheophyta</taxon>
        <taxon>Spermatophyta</taxon>
        <taxon>Magnoliopsida</taxon>
        <taxon>eudicotyledons</taxon>
        <taxon>Gunneridae</taxon>
        <taxon>Pentapetalae</taxon>
        <taxon>rosids</taxon>
        <taxon>fabids</taxon>
        <taxon>Fabales</taxon>
        <taxon>Fabaceae</taxon>
        <taxon>Papilionoideae</taxon>
        <taxon>50 kb inversion clade</taxon>
        <taxon>NPAAA clade</taxon>
        <taxon>Hologalegina</taxon>
        <taxon>IRL clade</taxon>
        <taxon>Trifolieae</taxon>
        <taxon>Medicago</taxon>
    </lineage>
</organism>
<sequence>MFVFNQKLKHLKLTLKIWNKTTFGNIHDRVKIATEKVQNIQRELDSIGVNDVLLNQEKLAQIDLEKALD</sequence>
<protein>
    <submittedName>
        <fullName evidence="1">Uncharacterized protein</fullName>
    </submittedName>
</protein>
<dbReference type="AlphaFoldDB" id="A0A396IT36"/>
<comment type="caution">
    <text evidence="1">The sequence shown here is derived from an EMBL/GenBank/DDBJ whole genome shotgun (WGS) entry which is preliminary data.</text>
</comment>